<evidence type="ECO:0000256" key="4">
    <source>
        <dbReference type="ARBA" id="ARBA00023002"/>
    </source>
</evidence>
<evidence type="ECO:0000256" key="2">
    <source>
        <dbReference type="ARBA" id="ARBA00022630"/>
    </source>
</evidence>
<dbReference type="InterPro" id="IPR023753">
    <property type="entry name" value="FAD/NAD-binding_dom"/>
</dbReference>
<evidence type="ECO:0000313" key="8">
    <source>
        <dbReference type="Proteomes" id="UP001602245"/>
    </source>
</evidence>
<evidence type="ECO:0000259" key="6">
    <source>
        <dbReference type="Pfam" id="PF14759"/>
    </source>
</evidence>
<dbReference type="Gene3D" id="3.30.390.30">
    <property type="match status" value="1"/>
</dbReference>
<dbReference type="SUPFAM" id="SSF55424">
    <property type="entry name" value="FAD/NAD-linked reductases, dimerisation (C-terminal) domain"/>
    <property type="match status" value="1"/>
</dbReference>
<comment type="cofactor">
    <cofactor evidence="1">
        <name>FAD</name>
        <dbReference type="ChEBI" id="CHEBI:57692"/>
    </cofactor>
</comment>
<dbReference type="InterPro" id="IPR028202">
    <property type="entry name" value="Reductase_C"/>
</dbReference>
<keyword evidence="2" id="KW-0285">Flavoprotein</keyword>
<keyword evidence="4" id="KW-0560">Oxidoreductase</keyword>
<sequence length="399" mass="42608">MTFVVVGGGLAAAKAVQTLRDEGFEGPVTLIGSERNRPYERPPLSKGVLLGTDPEDSVFVHSPEWYPEHDVTLRSGSRVTAIDRAAKVVRLDGGDEIAYEKLLLATGSSPRPLPVPGGERALLLRTIEDSRRISEAVTGDRRVVVVGSGWIGLEVAAAARSRGATVDVVGTTRVPLENVLGPEIAEVFAELHRANGVTLHMGTHAESVDAKSVRLADGTTLAADVVVAGIGVTPNVELAADAGLAVDNGVLVDRRLATSDPDIFAAGDIANVDHPFLKHRIRVEHWATALNSGPVAARAMLGQDVSYDKLPYFYTDQFDLGMEYTGWVPPSSSPQVIVRGDLTTREFISFWLVDGKVAAGMNVNVWDVTEQIEALIRSGRAIDQDRLADPSVSLSDLLG</sequence>
<evidence type="ECO:0000313" key="7">
    <source>
        <dbReference type="EMBL" id="MFF5291791.1"/>
    </source>
</evidence>
<dbReference type="PANTHER" id="PTHR43557">
    <property type="entry name" value="APOPTOSIS-INDUCING FACTOR 1"/>
    <property type="match status" value="1"/>
</dbReference>
<dbReference type="Proteomes" id="UP001602245">
    <property type="component" value="Unassembled WGS sequence"/>
</dbReference>
<dbReference type="InterPro" id="IPR036188">
    <property type="entry name" value="FAD/NAD-bd_sf"/>
</dbReference>
<dbReference type="EMBL" id="JBIAZU010000003">
    <property type="protein sequence ID" value="MFF5291791.1"/>
    <property type="molecule type" value="Genomic_DNA"/>
</dbReference>
<reference evidence="7 8" key="1">
    <citation type="submission" date="2024-10" db="EMBL/GenBank/DDBJ databases">
        <title>The Natural Products Discovery Center: Release of the First 8490 Sequenced Strains for Exploring Actinobacteria Biosynthetic Diversity.</title>
        <authorList>
            <person name="Kalkreuter E."/>
            <person name="Kautsar S.A."/>
            <person name="Yang D."/>
            <person name="Bader C.D."/>
            <person name="Teijaro C.N."/>
            <person name="Fluegel L."/>
            <person name="Davis C.M."/>
            <person name="Simpson J.R."/>
            <person name="Lauterbach L."/>
            <person name="Steele A.D."/>
            <person name="Gui C."/>
            <person name="Meng S."/>
            <person name="Li G."/>
            <person name="Viehrig K."/>
            <person name="Ye F."/>
            <person name="Su P."/>
            <person name="Kiefer A.F."/>
            <person name="Nichols A."/>
            <person name="Cepeda A.J."/>
            <person name="Yan W."/>
            <person name="Fan B."/>
            <person name="Jiang Y."/>
            <person name="Adhikari A."/>
            <person name="Zheng C.-J."/>
            <person name="Schuster L."/>
            <person name="Cowan T.M."/>
            <person name="Smanski M.J."/>
            <person name="Chevrette M.G."/>
            <person name="De Carvalho L.P.S."/>
            <person name="Shen B."/>
        </authorList>
    </citation>
    <scope>NUCLEOTIDE SEQUENCE [LARGE SCALE GENOMIC DNA]</scope>
    <source>
        <strain evidence="7 8">NPDC000087</strain>
    </source>
</reference>
<comment type="caution">
    <text evidence="7">The sequence shown here is derived from an EMBL/GenBank/DDBJ whole genome shotgun (WGS) entry which is preliminary data.</text>
</comment>
<dbReference type="InterPro" id="IPR016156">
    <property type="entry name" value="FAD/NAD-linked_Rdtase_dimer_sf"/>
</dbReference>
<dbReference type="Pfam" id="PF07992">
    <property type="entry name" value="Pyr_redox_2"/>
    <property type="match status" value="1"/>
</dbReference>
<dbReference type="SUPFAM" id="SSF51905">
    <property type="entry name" value="FAD/NAD(P)-binding domain"/>
    <property type="match status" value="1"/>
</dbReference>
<feature type="domain" description="FAD/NAD(P)-binding" evidence="5">
    <location>
        <begin position="3"/>
        <end position="293"/>
    </location>
</feature>
<feature type="domain" description="Reductase C-terminal" evidence="6">
    <location>
        <begin position="312"/>
        <end position="398"/>
    </location>
</feature>
<dbReference type="RefSeq" id="WP_020511660.1">
    <property type="nucleotide sequence ID" value="NZ_JBIAZU010000003.1"/>
</dbReference>
<evidence type="ECO:0000256" key="1">
    <source>
        <dbReference type="ARBA" id="ARBA00001974"/>
    </source>
</evidence>
<protein>
    <submittedName>
        <fullName evidence="7">NAD(P)/FAD-dependent oxidoreductase</fullName>
    </submittedName>
</protein>
<evidence type="ECO:0000256" key="3">
    <source>
        <dbReference type="ARBA" id="ARBA00022827"/>
    </source>
</evidence>
<name>A0ABW6WEQ4_9ACTN</name>
<keyword evidence="3" id="KW-0274">FAD</keyword>
<keyword evidence="8" id="KW-1185">Reference proteome</keyword>
<evidence type="ECO:0000259" key="5">
    <source>
        <dbReference type="Pfam" id="PF07992"/>
    </source>
</evidence>
<dbReference type="Pfam" id="PF14759">
    <property type="entry name" value="Reductase_C"/>
    <property type="match status" value="1"/>
</dbReference>
<accession>A0ABW6WEQ4</accession>
<dbReference type="PRINTS" id="PR00368">
    <property type="entry name" value="FADPNR"/>
</dbReference>
<dbReference type="PANTHER" id="PTHR43557:SF2">
    <property type="entry name" value="RIESKE DOMAIN-CONTAINING PROTEIN-RELATED"/>
    <property type="match status" value="1"/>
</dbReference>
<dbReference type="PRINTS" id="PR00411">
    <property type="entry name" value="PNDRDTASEI"/>
</dbReference>
<dbReference type="Gene3D" id="3.50.50.60">
    <property type="entry name" value="FAD/NAD(P)-binding domain"/>
    <property type="match status" value="2"/>
</dbReference>
<organism evidence="7 8">
    <name type="scientific">Paractinoplanes globisporus</name>
    <dbReference type="NCBI Taxonomy" id="113565"/>
    <lineage>
        <taxon>Bacteria</taxon>
        <taxon>Bacillati</taxon>
        <taxon>Actinomycetota</taxon>
        <taxon>Actinomycetes</taxon>
        <taxon>Micromonosporales</taxon>
        <taxon>Micromonosporaceae</taxon>
        <taxon>Paractinoplanes</taxon>
    </lineage>
</organism>
<gene>
    <name evidence="7" type="ORF">ACFY35_20310</name>
</gene>
<dbReference type="InterPro" id="IPR050446">
    <property type="entry name" value="FAD-oxidoreductase/Apoptosis"/>
</dbReference>
<proteinExistence type="predicted"/>